<comment type="caution">
    <text evidence="9">The sequence shown here is derived from an EMBL/GenBank/DDBJ whole genome shotgun (WGS) entry which is preliminary data.</text>
</comment>
<dbReference type="Gene3D" id="2.40.180.10">
    <property type="entry name" value="Catalase core domain"/>
    <property type="match status" value="1"/>
</dbReference>
<dbReference type="InterPro" id="IPR011614">
    <property type="entry name" value="Catalase_core"/>
</dbReference>
<evidence type="ECO:0000256" key="1">
    <source>
        <dbReference type="ARBA" id="ARBA00005329"/>
    </source>
</evidence>
<evidence type="ECO:0000256" key="4">
    <source>
        <dbReference type="ARBA" id="ARBA00022617"/>
    </source>
</evidence>
<keyword evidence="10" id="KW-1185">Reference proteome</keyword>
<dbReference type="Proteomes" id="UP000553193">
    <property type="component" value="Unassembled WGS sequence"/>
</dbReference>
<keyword evidence="5" id="KW-0479">Metal-binding</keyword>
<accession>A0A840AJM7</accession>
<dbReference type="SUPFAM" id="SSF56634">
    <property type="entry name" value="Heme-dependent catalase-like"/>
    <property type="match status" value="1"/>
</dbReference>
<evidence type="ECO:0000256" key="5">
    <source>
        <dbReference type="ARBA" id="ARBA00022723"/>
    </source>
</evidence>
<keyword evidence="6" id="KW-0560">Oxidoreductase</keyword>
<evidence type="ECO:0000256" key="7">
    <source>
        <dbReference type="ARBA" id="ARBA00023004"/>
    </source>
</evidence>
<evidence type="ECO:0000259" key="8">
    <source>
        <dbReference type="SMART" id="SM01060"/>
    </source>
</evidence>
<evidence type="ECO:0000313" key="10">
    <source>
        <dbReference type="Proteomes" id="UP000553193"/>
    </source>
</evidence>
<dbReference type="RefSeq" id="WP_184386535.1">
    <property type="nucleotide sequence ID" value="NZ_JACIDJ010000009.1"/>
</dbReference>
<protein>
    <recommendedName>
        <fullName evidence="2">catalase</fullName>
        <ecNumber evidence="2">1.11.1.6</ecNumber>
    </recommendedName>
</protein>
<dbReference type="GO" id="GO:0042542">
    <property type="term" value="P:response to hydrogen peroxide"/>
    <property type="evidence" value="ECO:0007669"/>
    <property type="project" value="TreeGrafter"/>
</dbReference>
<evidence type="ECO:0000256" key="2">
    <source>
        <dbReference type="ARBA" id="ARBA00012314"/>
    </source>
</evidence>
<dbReference type="GO" id="GO:0004096">
    <property type="term" value="F:catalase activity"/>
    <property type="evidence" value="ECO:0007669"/>
    <property type="project" value="InterPro"/>
</dbReference>
<proteinExistence type="inferred from homology"/>
<sequence>MAQRPLAAMPRRIPAAPAARGRLVVTGDITCLTRARPFAARGKATPLWLRLPAAGDAAFPPAPLTLTLHTEDGPWEVPLRRLPVEFLRRPDQRAAMGEAVAQGPAALWEFCAHHPPTLHAILHGFADAAWPRSSRAAPFFGAEAYALERDGRQLWCRLHLHPLPGDGEGEGEGEGERLDPRALFGALTPEAPARWRLCVQIMSEAEAREAPFDAFDATHLWPTVRWPLIEVGIIALEGRLDIAPRLAAQPALPGIALAPRAPRRPGAGEPPAGPFYRGLEGAERARLMDRLATALHGLPEATTRRLLDLCTAADAELGAGLLRRLRPRPFLWAAE</sequence>
<gene>
    <name evidence="9" type="ORF">GGQ83_003790</name>
</gene>
<dbReference type="GO" id="GO:0020037">
    <property type="term" value="F:heme binding"/>
    <property type="evidence" value="ECO:0007669"/>
    <property type="project" value="InterPro"/>
</dbReference>
<dbReference type="PANTHER" id="PTHR11465:SF9">
    <property type="entry name" value="CATALASE"/>
    <property type="match status" value="1"/>
</dbReference>
<keyword evidence="3" id="KW-0575">Peroxidase</keyword>
<dbReference type="EMBL" id="JACIDJ010000009">
    <property type="protein sequence ID" value="MBB3900314.1"/>
    <property type="molecule type" value="Genomic_DNA"/>
</dbReference>
<comment type="similarity">
    <text evidence="1">Belongs to the catalase family.</text>
</comment>
<evidence type="ECO:0000256" key="3">
    <source>
        <dbReference type="ARBA" id="ARBA00022559"/>
    </source>
</evidence>
<dbReference type="InterPro" id="IPR020835">
    <property type="entry name" value="Catalase_sf"/>
</dbReference>
<evidence type="ECO:0000256" key="6">
    <source>
        <dbReference type="ARBA" id="ARBA00023002"/>
    </source>
</evidence>
<dbReference type="InterPro" id="IPR018028">
    <property type="entry name" value="Catalase"/>
</dbReference>
<dbReference type="PROSITE" id="PS51402">
    <property type="entry name" value="CATALASE_3"/>
    <property type="match status" value="1"/>
</dbReference>
<keyword evidence="4" id="KW-0349">Heme</keyword>
<dbReference type="EC" id="1.11.1.6" evidence="2"/>
<dbReference type="GO" id="GO:0005737">
    <property type="term" value="C:cytoplasm"/>
    <property type="evidence" value="ECO:0007669"/>
    <property type="project" value="TreeGrafter"/>
</dbReference>
<dbReference type="GO" id="GO:0046872">
    <property type="term" value="F:metal ion binding"/>
    <property type="evidence" value="ECO:0007669"/>
    <property type="project" value="UniProtKB-KW"/>
</dbReference>
<reference evidence="9 10" key="1">
    <citation type="submission" date="2020-08" db="EMBL/GenBank/DDBJ databases">
        <title>Genomic Encyclopedia of Type Strains, Phase IV (KMG-IV): sequencing the most valuable type-strain genomes for metagenomic binning, comparative biology and taxonomic classification.</title>
        <authorList>
            <person name="Goeker M."/>
        </authorList>
    </citation>
    <scope>NUCLEOTIDE SEQUENCE [LARGE SCALE GENOMIC DNA]</scope>
    <source>
        <strain evidence="9 10">DSM 19979</strain>
    </source>
</reference>
<organism evidence="9 10">
    <name type="scientific">Roseococcus suduntuyensis</name>
    <dbReference type="NCBI Taxonomy" id="455361"/>
    <lineage>
        <taxon>Bacteria</taxon>
        <taxon>Pseudomonadati</taxon>
        <taxon>Pseudomonadota</taxon>
        <taxon>Alphaproteobacteria</taxon>
        <taxon>Acetobacterales</taxon>
        <taxon>Roseomonadaceae</taxon>
        <taxon>Roseococcus</taxon>
    </lineage>
</organism>
<evidence type="ECO:0000313" key="9">
    <source>
        <dbReference type="EMBL" id="MBB3900314.1"/>
    </source>
</evidence>
<dbReference type="Pfam" id="PF00199">
    <property type="entry name" value="Catalase"/>
    <property type="match status" value="1"/>
</dbReference>
<dbReference type="GO" id="GO:0042744">
    <property type="term" value="P:hydrogen peroxide catabolic process"/>
    <property type="evidence" value="ECO:0007669"/>
    <property type="project" value="TreeGrafter"/>
</dbReference>
<keyword evidence="7" id="KW-0408">Iron</keyword>
<dbReference type="SMART" id="SM01060">
    <property type="entry name" value="Catalase"/>
    <property type="match status" value="1"/>
</dbReference>
<dbReference type="AlphaFoldDB" id="A0A840AJM7"/>
<name>A0A840AJM7_9PROT</name>
<feature type="domain" description="Catalase core" evidence="8">
    <location>
        <begin position="2"/>
        <end position="283"/>
    </location>
</feature>
<dbReference type="PANTHER" id="PTHR11465">
    <property type="entry name" value="CATALASE"/>
    <property type="match status" value="1"/>
</dbReference>